<dbReference type="PATRIC" id="fig|1235785.3.peg.3180"/>
<dbReference type="Proteomes" id="UP000014207">
    <property type="component" value="Unassembled WGS sequence"/>
</dbReference>
<accession>R9H5H5</accession>
<sequence length="59" mass="7003">MIPLEQCATILNKGKKKYDNEKVKIIRQYLYLLAELQIENEKIALTKKQDYECKCNNIL</sequence>
<dbReference type="AlphaFoldDB" id="R9H5H5"/>
<reference evidence="1 2" key="1">
    <citation type="submission" date="2013-04" db="EMBL/GenBank/DDBJ databases">
        <title>The Genome Sequence of Bacteroides thetaiotaomicron dnLKV9.</title>
        <authorList>
            <consortium name="The Broad Institute Genomics Platform"/>
            <consortium name="The Broad Institute Genome Sequencing Center for Infectious Disease"/>
            <person name="Earl A."/>
            <person name="Xavier R."/>
            <person name="Kuhn K."/>
            <person name="Stappenbeck T."/>
            <person name="Walker B."/>
            <person name="Young S."/>
            <person name="Zeng Q."/>
            <person name="Gargeya S."/>
            <person name="Fitzgerald M."/>
            <person name="Haas B."/>
            <person name="Abouelleil A."/>
            <person name="Allen A.W."/>
            <person name="Alvarado L."/>
            <person name="Arachchi H.M."/>
            <person name="Berlin A.M."/>
            <person name="Chapman S.B."/>
            <person name="Gainer-Dewar J."/>
            <person name="Goldberg J."/>
            <person name="Griggs A."/>
            <person name="Gujja S."/>
            <person name="Hansen M."/>
            <person name="Howarth C."/>
            <person name="Imamovic A."/>
            <person name="Ireland A."/>
            <person name="Larimer J."/>
            <person name="McCowan C."/>
            <person name="Murphy C."/>
            <person name="Pearson M."/>
            <person name="Poon T.W."/>
            <person name="Priest M."/>
            <person name="Roberts A."/>
            <person name="Saif S."/>
            <person name="Shea T."/>
            <person name="Sisk P."/>
            <person name="Sykes S."/>
            <person name="Wortman J."/>
            <person name="Nusbaum C."/>
            <person name="Birren B."/>
        </authorList>
    </citation>
    <scope>NUCLEOTIDE SEQUENCE [LARGE SCALE GENOMIC DNA]</scope>
    <source>
        <strain evidence="2">dnLKV9</strain>
    </source>
</reference>
<evidence type="ECO:0000313" key="2">
    <source>
        <dbReference type="Proteomes" id="UP000014207"/>
    </source>
</evidence>
<protein>
    <submittedName>
        <fullName evidence="1">Uncharacterized protein</fullName>
    </submittedName>
</protein>
<dbReference type="HOGENOM" id="CLU_214752_0_0_10"/>
<gene>
    <name evidence="1" type="ORF">C799_03148</name>
</gene>
<name>R9H5H5_BACT4</name>
<proteinExistence type="predicted"/>
<organism evidence="1 2">
    <name type="scientific">Bacteroides thetaiotaomicron dnLKV9</name>
    <dbReference type="NCBI Taxonomy" id="1235785"/>
    <lineage>
        <taxon>Bacteria</taxon>
        <taxon>Pseudomonadati</taxon>
        <taxon>Bacteroidota</taxon>
        <taxon>Bacteroidia</taxon>
        <taxon>Bacteroidales</taxon>
        <taxon>Bacteroidaceae</taxon>
        <taxon>Bacteroides</taxon>
    </lineage>
</organism>
<evidence type="ECO:0000313" key="1">
    <source>
        <dbReference type="EMBL" id="EOR99271.1"/>
    </source>
</evidence>
<comment type="caution">
    <text evidence="1">The sequence shown here is derived from an EMBL/GenBank/DDBJ whole genome shotgun (WGS) entry which is preliminary data.</text>
</comment>
<dbReference type="EMBL" id="ASSM01000010">
    <property type="protein sequence ID" value="EOR99271.1"/>
    <property type="molecule type" value="Genomic_DNA"/>
</dbReference>